<keyword evidence="7" id="KW-0812">Transmembrane</keyword>
<evidence type="ECO:0000313" key="10">
    <source>
        <dbReference type="Proteomes" id="UP001501771"/>
    </source>
</evidence>
<evidence type="ECO:0000256" key="1">
    <source>
        <dbReference type="ARBA" id="ARBA00011073"/>
    </source>
</evidence>
<protein>
    <recommendedName>
        <fullName evidence="8">Peptidase S8/S53 domain-containing protein</fullName>
    </recommendedName>
</protein>
<evidence type="ECO:0000256" key="7">
    <source>
        <dbReference type="SAM" id="Phobius"/>
    </source>
</evidence>
<dbReference type="InterPro" id="IPR050131">
    <property type="entry name" value="Peptidase_S8_subtilisin-like"/>
</dbReference>
<evidence type="ECO:0000256" key="2">
    <source>
        <dbReference type="ARBA" id="ARBA00022670"/>
    </source>
</evidence>
<comment type="caution">
    <text evidence="5">Lacks conserved residue(s) required for the propagation of feature annotation.</text>
</comment>
<keyword evidence="3" id="KW-0378">Hydrolase</keyword>
<dbReference type="PANTHER" id="PTHR43806">
    <property type="entry name" value="PEPTIDASE S8"/>
    <property type="match status" value="1"/>
</dbReference>
<reference evidence="9 10" key="1">
    <citation type="journal article" date="2019" name="Int. J. Syst. Evol. Microbiol.">
        <title>The Global Catalogue of Microorganisms (GCM) 10K type strain sequencing project: providing services to taxonomists for standard genome sequencing and annotation.</title>
        <authorList>
            <consortium name="The Broad Institute Genomics Platform"/>
            <consortium name="The Broad Institute Genome Sequencing Center for Infectious Disease"/>
            <person name="Wu L."/>
            <person name="Ma J."/>
        </authorList>
    </citation>
    <scope>NUCLEOTIDE SEQUENCE [LARGE SCALE GENOMIC DNA]</scope>
    <source>
        <strain evidence="9 10">JCM 16022</strain>
    </source>
</reference>
<dbReference type="InterPro" id="IPR000209">
    <property type="entry name" value="Peptidase_S8/S53_dom"/>
</dbReference>
<dbReference type="Pfam" id="PF00082">
    <property type="entry name" value="Peptidase_S8"/>
    <property type="match status" value="1"/>
</dbReference>
<dbReference type="Gene3D" id="3.40.50.200">
    <property type="entry name" value="Peptidase S8/S53 domain"/>
    <property type="match status" value="1"/>
</dbReference>
<dbReference type="SUPFAM" id="SSF52743">
    <property type="entry name" value="Subtilisin-like"/>
    <property type="match status" value="1"/>
</dbReference>
<dbReference type="PANTHER" id="PTHR43806:SF11">
    <property type="entry name" value="CEREVISIN-RELATED"/>
    <property type="match status" value="1"/>
</dbReference>
<feature type="transmembrane region" description="Helical" evidence="7">
    <location>
        <begin position="269"/>
        <end position="290"/>
    </location>
</feature>
<evidence type="ECO:0000256" key="4">
    <source>
        <dbReference type="ARBA" id="ARBA00022825"/>
    </source>
</evidence>
<dbReference type="EMBL" id="BAAAQR010000002">
    <property type="protein sequence ID" value="GAA2139678.1"/>
    <property type="molecule type" value="Genomic_DNA"/>
</dbReference>
<name>A0ABN2ZBF3_9ACTN</name>
<feature type="region of interest" description="Disordered" evidence="6">
    <location>
        <begin position="229"/>
        <end position="257"/>
    </location>
</feature>
<keyword evidence="4" id="KW-0720">Serine protease</keyword>
<evidence type="ECO:0000256" key="5">
    <source>
        <dbReference type="PROSITE-ProRule" id="PRU01240"/>
    </source>
</evidence>
<comment type="caution">
    <text evidence="9">The sequence shown here is derived from an EMBL/GenBank/DDBJ whole genome shotgun (WGS) entry which is preliminary data.</text>
</comment>
<evidence type="ECO:0000256" key="3">
    <source>
        <dbReference type="ARBA" id="ARBA00022801"/>
    </source>
</evidence>
<evidence type="ECO:0000313" key="9">
    <source>
        <dbReference type="EMBL" id="GAA2139678.1"/>
    </source>
</evidence>
<dbReference type="Proteomes" id="UP001501771">
    <property type="component" value="Unassembled WGS sequence"/>
</dbReference>
<proteinExistence type="inferred from homology"/>
<keyword evidence="7" id="KW-0472">Membrane</keyword>
<dbReference type="PROSITE" id="PS51892">
    <property type="entry name" value="SUBTILASE"/>
    <property type="match status" value="1"/>
</dbReference>
<keyword evidence="7" id="KW-1133">Transmembrane helix</keyword>
<dbReference type="InterPro" id="IPR036852">
    <property type="entry name" value="Peptidase_S8/S53_dom_sf"/>
</dbReference>
<keyword evidence="10" id="KW-1185">Reference proteome</keyword>
<sequence>MGIAPDAEVVDVRVYDADAPDPTAEPPQVGVTWEAVADGLEWVARNARALNIRVANISLAVPPSEALEAAVEAAWKADVVVVASSGNRPQEGQLNYDRFAEYRPGEDAAAFVAPAGYDHVVAVNATVAGAGDVDLSDFVLQNSATDVAVPTAGAVSLAANGSTCLVPDVATSWAAAEVSGVVALLRTRYPDDTAPQAVARLLDTADGTVDDPTPLRGAGVVQPVEALTRPLHPDGHGAVPRAEPARGSTPRATAPEPEADVLAGTRENAVWWGLLGGGALLLAVLLRPVLSRRRD</sequence>
<gene>
    <name evidence="9" type="ORF">GCM10009844_08660</name>
</gene>
<comment type="similarity">
    <text evidence="1 5">Belongs to the peptidase S8 family.</text>
</comment>
<evidence type="ECO:0000259" key="8">
    <source>
        <dbReference type="Pfam" id="PF00082"/>
    </source>
</evidence>
<organism evidence="9 10">
    <name type="scientific">Nocardioides koreensis</name>
    <dbReference type="NCBI Taxonomy" id="433651"/>
    <lineage>
        <taxon>Bacteria</taxon>
        <taxon>Bacillati</taxon>
        <taxon>Actinomycetota</taxon>
        <taxon>Actinomycetes</taxon>
        <taxon>Propionibacteriales</taxon>
        <taxon>Nocardioidaceae</taxon>
        <taxon>Nocardioides</taxon>
    </lineage>
</organism>
<accession>A0ABN2ZBF3</accession>
<evidence type="ECO:0000256" key="6">
    <source>
        <dbReference type="SAM" id="MobiDB-lite"/>
    </source>
</evidence>
<feature type="domain" description="Peptidase S8/S53" evidence="8">
    <location>
        <begin position="2"/>
        <end position="218"/>
    </location>
</feature>
<keyword evidence="2" id="KW-0645">Protease</keyword>